<accession>Q9S8Q7</accession>
<dbReference type="AlphaFoldDB" id="Q9S8Q7"/>
<organism>
    <name type="scientific">Spinacia oleracea</name>
    <name type="common">Spinach</name>
    <dbReference type="NCBI Taxonomy" id="3562"/>
    <lineage>
        <taxon>Eukaryota</taxon>
        <taxon>Viridiplantae</taxon>
        <taxon>Streptophyta</taxon>
        <taxon>Embryophyta</taxon>
        <taxon>Tracheophyta</taxon>
        <taxon>Spermatophyta</taxon>
        <taxon>Magnoliopsida</taxon>
        <taxon>eudicotyledons</taxon>
        <taxon>Gunneridae</taxon>
        <taxon>Pentapetalae</taxon>
        <taxon>Caryophyllales</taxon>
        <taxon>Chenopodiaceae</taxon>
        <taxon>Chenopodioideae</taxon>
        <taxon>Anserineae</taxon>
        <taxon>Spinacia</taxon>
    </lineage>
</organism>
<keyword id="KW-0903">Direct protein sequencing</keyword>
<dbReference type="PIR" id="S38739">
    <property type="entry name" value="S38739"/>
</dbReference>
<name>Q9S8Q7_SPIOL</name>
<sequence length="21" mass="2034">GITCAMVARAPAPCIGYLIGG</sequence>
<reference key="1">
    <citation type="journal article" date="1993" name="FEBS Lett.">
        <title>Purification and antipathogenic activity of lipid transfer proteins (LTPs) from the leaves of Arabidopsis and spinach.</title>
        <authorList>
            <person name="Segura A."/>
            <person name="Moreno M."/>
            <person name="Garcia-Olmedo F."/>
        </authorList>
    </citation>
    <scope>PROTEIN SEQUENCE</scope>
</reference>
<proteinExistence type="evidence at protein level"/>
<protein>
    <submittedName>
        <fullName>Lipid transfer protein</fullName>
    </submittedName>
</protein>